<dbReference type="OrthoDB" id="10009520at2759"/>
<proteinExistence type="predicted"/>
<keyword evidence="2" id="KW-1185">Reference proteome</keyword>
<dbReference type="Gene3D" id="1.20.120.1750">
    <property type="match status" value="1"/>
</dbReference>
<dbReference type="EMBL" id="KZ824775">
    <property type="protein sequence ID" value="RAH85253.1"/>
    <property type="molecule type" value="Genomic_DNA"/>
</dbReference>
<dbReference type="GeneID" id="37170325"/>
<gene>
    <name evidence="1" type="ORF">BO86DRAFT_186633</name>
</gene>
<reference evidence="1 2" key="1">
    <citation type="submission" date="2018-02" db="EMBL/GenBank/DDBJ databases">
        <title>The genomes of Aspergillus section Nigri reveals drivers in fungal speciation.</title>
        <authorList>
            <consortium name="DOE Joint Genome Institute"/>
            <person name="Vesth T.C."/>
            <person name="Nybo J."/>
            <person name="Theobald S."/>
            <person name="Brandl J."/>
            <person name="Frisvad J.C."/>
            <person name="Nielsen K.F."/>
            <person name="Lyhne E.K."/>
            <person name="Kogle M.E."/>
            <person name="Kuo A."/>
            <person name="Riley R."/>
            <person name="Clum A."/>
            <person name="Nolan M."/>
            <person name="Lipzen A."/>
            <person name="Salamov A."/>
            <person name="Henrissat B."/>
            <person name="Wiebenga A."/>
            <person name="De vries R.P."/>
            <person name="Grigoriev I.V."/>
            <person name="Mortensen U.H."/>
            <person name="Andersen M.R."/>
            <person name="Baker S.E."/>
        </authorList>
    </citation>
    <scope>NUCLEOTIDE SEQUENCE [LARGE SCALE GENOMIC DNA]</scope>
    <source>
        <strain evidence="1 2">CBS 114.51</strain>
    </source>
</reference>
<accession>A0A8T8XAK1</accession>
<sequence>MAPLRTIWTYSQEWFLAPRCCVCLRPFHSTKPIKLECDYLYCVKCLKSSLIRVTQDPSLFPPTCCKTVIPLRLAKEHMAEKELYEYGKAKLEFLTTSWTRCSKMTCRVPIPPNRVTAYHARCLCCGTFTCVWCKAASPLRNEYDKKPALSKLPCSEINLGWQQCSDCKALVERTSGCSSTMCSRTRFCNDCGRRRSICRCGMEQAKEFYQIRQLSKEKDIQRWWNLRYRFGTLQG</sequence>
<evidence type="ECO:0008006" key="3">
    <source>
        <dbReference type="Google" id="ProtNLM"/>
    </source>
</evidence>
<evidence type="ECO:0000313" key="2">
    <source>
        <dbReference type="Proteomes" id="UP000249497"/>
    </source>
</evidence>
<organism evidence="1 2">
    <name type="scientific">Aspergillus japonicus CBS 114.51</name>
    <dbReference type="NCBI Taxonomy" id="1448312"/>
    <lineage>
        <taxon>Eukaryota</taxon>
        <taxon>Fungi</taxon>
        <taxon>Dikarya</taxon>
        <taxon>Ascomycota</taxon>
        <taxon>Pezizomycotina</taxon>
        <taxon>Eurotiomycetes</taxon>
        <taxon>Eurotiomycetidae</taxon>
        <taxon>Eurotiales</taxon>
        <taxon>Aspergillaceae</taxon>
        <taxon>Aspergillus</taxon>
        <taxon>Aspergillus subgen. Circumdati</taxon>
    </lineage>
</organism>
<name>A0A8T8XAK1_ASPJA</name>
<dbReference type="AlphaFoldDB" id="A0A8T8XAK1"/>
<protein>
    <recommendedName>
        <fullName evidence="3">RING-type domain-containing protein</fullName>
    </recommendedName>
</protein>
<evidence type="ECO:0000313" key="1">
    <source>
        <dbReference type="EMBL" id="RAH85253.1"/>
    </source>
</evidence>
<dbReference type="Proteomes" id="UP000249497">
    <property type="component" value="Unassembled WGS sequence"/>
</dbReference>
<dbReference type="RefSeq" id="XP_025531147.1">
    <property type="nucleotide sequence ID" value="XM_025666633.1"/>
</dbReference>